<dbReference type="PANTHER" id="PTHR35794">
    <property type="entry name" value="CELL DIVISION PROTEIN DIVIVA"/>
    <property type="match status" value="1"/>
</dbReference>
<accession>A0ABS5DDA0</accession>
<comment type="subcellular location">
    <subcellularLocation>
        <location evidence="1">Cytoplasm</location>
    </subcellularLocation>
</comment>
<comment type="similarity">
    <text evidence="2">Belongs to the DivIVA family.</text>
</comment>
<feature type="compositionally biased region" description="Low complexity" evidence="9">
    <location>
        <begin position="125"/>
        <end position="135"/>
    </location>
</feature>
<evidence type="ECO:0000313" key="10">
    <source>
        <dbReference type="EMBL" id="MBQ0924256.1"/>
    </source>
</evidence>
<keyword evidence="7" id="KW-0131">Cell cycle</keyword>
<evidence type="ECO:0000256" key="3">
    <source>
        <dbReference type="ARBA" id="ARBA00018787"/>
    </source>
</evidence>
<feature type="region of interest" description="Disordered" evidence="9">
    <location>
        <begin position="311"/>
        <end position="336"/>
    </location>
</feature>
<protein>
    <recommendedName>
        <fullName evidence="3">Cell wall synthesis protein Wag31</fullName>
    </recommendedName>
    <alternativeName>
        <fullName evidence="8">Antigen 84</fullName>
    </alternativeName>
</protein>
<dbReference type="Proteomes" id="UP000674084">
    <property type="component" value="Unassembled WGS sequence"/>
</dbReference>
<dbReference type="EMBL" id="JAGPXE010000003">
    <property type="protein sequence ID" value="MBQ0924256.1"/>
    <property type="molecule type" value="Genomic_DNA"/>
</dbReference>
<keyword evidence="5" id="KW-0132">Cell division</keyword>
<evidence type="ECO:0000256" key="5">
    <source>
        <dbReference type="ARBA" id="ARBA00022618"/>
    </source>
</evidence>
<evidence type="ECO:0000256" key="4">
    <source>
        <dbReference type="ARBA" id="ARBA00022490"/>
    </source>
</evidence>
<proteinExistence type="inferred from homology"/>
<dbReference type="InterPro" id="IPR019933">
    <property type="entry name" value="DivIVA_domain"/>
</dbReference>
<feature type="region of interest" description="Disordered" evidence="9">
    <location>
        <begin position="218"/>
        <end position="288"/>
    </location>
</feature>
<keyword evidence="4" id="KW-0963">Cytoplasm</keyword>
<evidence type="ECO:0000256" key="9">
    <source>
        <dbReference type="SAM" id="MobiDB-lite"/>
    </source>
</evidence>
<evidence type="ECO:0000256" key="8">
    <source>
        <dbReference type="ARBA" id="ARBA00031737"/>
    </source>
</evidence>
<evidence type="ECO:0000256" key="6">
    <source>
        <dbReference type="ARBA" id="ARBA00023054"/>
    </source>
</evidence>
<sequence>MLTPDDVRNVVFGRAWRKERGYDEAEVDHFLGRVEATLRGKQLVTARDVLTAKFSPRRRGGRAYKKAQVDEFLDKVALTLMKLEVRADERRTSRPAEEPVPARKPAESREKPAEEQLPKRPAREPAPAVEVAPAATPSEQFRGLQPATSQSSALDKAEVDAFMDRVQATLRGIDHLTPNDVLNAQFNPPAPGMPGYDEAGVLAFLVMVSSSIRNINRNTGTNMRPVTATDTSMHPVTATGTNMRPVTATDTSMHPVTATGTNMRPMTATGTNMRPVTATGTNMRPVSTGTNLPPATGSGTDLPPIAAQTGAFPAHVGDNRPARQRMIPGRRRPPRR</sequence>
<comment type="caution">
    <text evidence="10">The sequence shown here is derived from an EMBL/GenBank/DDBJ whole genome shotgun (WGS) entry which is preliminary data.</text>
</comment>
<feature type="region of interest" description="Disordered" evidence="9">
    <location>
        <begin position="89"/>
        <end position="155"/>
    </location>
</feature>
<name>A0ABS5DDA0_9PSEU</name>
<keyword evidence="6" id="KW-0175">Coiled coil</keyword>
<dbReference type="NCBIfam" id="TIGR03544">
    <property type="entry name" value="DivI1A_domain"/>
    <property type="match status" value="3"/>
</dbReference>
<dbReference type="InterPro" id="IPR007793">
    <property type="entry name" value="DivIVA_fam"/>
</dbReference>
<dbReference type="PANTHER" id="PTHR35794:SF2">
    <property type="entry name" value="CELL DIVISION PROTEIN DIVIVA"/>
    <property type="match status" value="1"/>
</dbReference>
<gene>
    <name evidence="10" type="ORF">KBO27_09905</name>
</gene>
<evidence type="ECO:0000313" key="11">
    <source>
        <dbReference type="Proteomes" id="UP000674084"/>
    </source>
</evidence>
<reference evidence="10 11" key="1">
    <citation type="submission" date="2021-04" db="EMBL/GenBank/DDBJ databases">
        <title>Whole-genome sequencing of Saccharopolyspora endophytica KCTC 19397.</title>
        <authorList>
            <person name="Ay H."/>
            <person name="Saygin H."/>
            <person name="Sahin N."/>
        </authorList>
    </citation>
    <scope>NUCLEOTIDE SEQUENCE [LARGE SCALE GENOMIC DNA]</scope>
    <source>
        <strain evidence="10 11">KCTC 19397</strain>
    </source>
</reference>
<dbReference type="RefSeq" id="WP_210969648.1">
    <property type="nucleotide sequence ID" value="NZ_JAGPXE010000003.1"/>
</dbReference>
<keyword evidence="11" id="KW-1185">Reference proteome</keyword>
<organism evidence="10 11">
    <name type="scientific">Saccharopolyspora endophytica</name>
    <dbReference type="NCBI Taxonomy" id="543886"/>
    <lineage>
        <taxon>Bacteria</taxon>
        <taxon>Bacillati</taxon>
        <taxon>Actinomycetota</taxon>
        <taxon>Actinomycetes</taxon>
        <taxon>Pseudonocardiales</taxon>
        <taxon>Pseudonocardiaceae</taxon>
        <taxon>Saccharopolyspora</taxon>
    </lineage>
</organism>
<feature type="compositionally biased region" description="Basic and acidic residues" evidence="9">
    <location>
        <begin position="89"/>
        <end position="123"/>
    </location>
</feature>
<evidence type="ECO:0000256" key="7">
    <source>
        <dbReference type="ARBA" id="ARBA00023306"/>
    </source>
</evidence>
<dbReference type="Gene3D" id="6.10.250.660">
    <property type="match status" value="2"/>
</dbReference>
<evidence type="ECO:0000256" key="2">
    <source>
        <dbReference type="ARBA" id="ARBA00009008"/>
    </source>
</evidence>
<evidence type="ECO:0000256" key="1">
    <source>
        <dbReference type="ARBA" id="ARBA00004496"/>
    </source>
</evidence>